<dbReference type="InterPro" id="IPR036291">
    <property type="entry name" value="NAD(P)-bd_dom_sf"/>
</dbReference>
<proteinExistence type="predicted"/>
<feature type="domain" description="NAD(P)-binding" evidence="1">
    <location>
        <begin position="29"/>
        <end position="213"/>
    </location>
</feature>
<name>A0ABY1LGA0_9MICO</name>
<evidence type="ECO:0000313" key="3">
    <source>
        <dbReference type="Proteomes" id="UP000190827"/>
    </source>
</evidence>
<comment type="caution">
    <text evidence="2">The sequence shown here is derived from an EMBL/GenBank/DDBJ whole genome shotgun (WGS) entry which is preliminary data.</text>
</comment>
<dbReference type="Pfam" id="PF13460">
    <property type="entry name" value="NAD_binding_10"/>
    <property type="match status" value="1"/>
</dbReference>
<evidence type="ECO:0000259" key="1">
    <source>
        <dbReference type="Pfam" id="PF13460"/>
    </source>
</evidence>
<dbReference type="Gene3D" id="3.40.50.720">
    <property type="entry name" value="NAD(P)-binding Rossmann-like Domain"/>
    <property type="match status" value="1"/>
</dbReference>
<sequence length="242" mass="25848">MTSRDTTAATENASHDGSAAPTTRVFIFGITGRVGRLLATRLRARGVIVSGLTRSSLPDPTLEANGVTTVTGELGVATTEEITAMISDWDVIVFAAGSNAGPQSVTDDIDDAALQRVSEAATASPGKRLILLSVMPEAWRERQLSDDEEHYFAVKKRAEVALTRQPIDWVILRPSLLTDAPARGTVALGPAELHDEITREDVAAVLEALILEPNISRRILELNTGPTAITEAVGRIARAYQA</sequence>
<dbReference type="SUPFAM" id="SSF51735">
    <property type="entry name" value="NAD(P)-binding Rossmann-fold domains"/>
    <property type="match status" value="1"/>
</dbReference>
<reference evidence="2 3" key="1">
    <citation type="submission" date="2017-02" db="EMBL/GenBank/DDBJ databases">
        <authorList>
            <person name="Varghese N."/>
            <person name="Submissions S."/>
        </authorList>
    </citation>
    <scope>NUCLEOTIDE SEQUENCE [LARGE SCALE GENOMIC DNA]</scope>
    <source>
        <strain evidence="2 3">VKM Ac-1787</strain>
    </source>
</reference>
<dbReference type="Proteomes" id="UP000190827">
    <property type="component" value="Unassembled WGS sequence"/>
</dbReference>
<organism evidence="2 3">
    <name type="scientific">Plantibacter cousiniae</name>
    <name type="common">nom. nud.</name>
    <dbReference type="NCBI Taxonomy" id="199709"/>
    <lineage>
        <taxon>Bacteria</taxon>
        <taxon>Bacillati</taxon>
        <taxon>Actinomycetota</taxon>
        <taxon>Actinomycetes</taxon>
        <taxon>Micrococcales</taxon>
        <taxon>Microbacteriaceae</taxon>
        <taxon>Plantibacter</taxon>
    </lineage>
</organism>
<dbReference type="PANTHER" id="PTHR15020">
    <property type="entry name" value="FLAVIN REDUCTASE-RELATED"/>
    <property type="match status" value="1"/>
</dbReference>
<dbReference type="PANTHER" id="PTHR15020:SF50">
    <property type="entry name" value="UPF0659 PROTEIN YMR090W"/>
    <property type="match status" value="1"/>
</dbReference>
<keyword evidence="3" id="KW-1185">Reference proteome</keyword>
<dbReference type="RefSeq" id="WP_079704388.1">
    <property type="nucleotide sequence ID" value="NZ_FUZO01000001.1"/>
</dbReference>
<accession>A0ABY1LGA0</accession>
<dbReference type="InterPro" id="IPR016040">
    <property type="entry name" value="NAD(P)-bd_dom"/>
</dbReference>
<evidence type="ECO:0000313" key="2">
    <source>
        <dbReference type="EMBL" id="SKC37428.1"/>
    </source>
</evidence>
<gene>
    <name evidence="2" type="ORF">SAMN06295973_0282</name>
</gene>
<dbReference type="EMBL" id="FUZO01000001">
    <property type="protein sequence ID" value="SKC37428.1"/>
    <property type="molecule type" value="Genomic_DNA"/>
</dbReference>
<protein>
    <submittedName>
        <fullName evidence="2">Nucleoside-diphosphate-sugar epimerase</fullName>
    </submittedName>
</protein>